<gene>
    <name evidence="6" type="ORF">MQE36_09070</name>
</gene>
<evidence type="ECO:0000313" key="7">
    <source>
        <dbReference type="Proteomes" id="UP000829476"/>
    </source>
</evidence>
<keyword evidence="2 4" id="KW-0472">Membrane</keyword>
<dbReference type="Proteomes" id="UP000829476">
    <property type="component" value="Chromosome"/>
</dbReference>
<dbReference type="PRINTS" id="PR01021">
    <property type="entry name" value="OMPADOMAIN"/>
</dbReference>
<keyword evidence="3" id="KW-0998">Cell outer membrane</keyword>
<comment type="subcellular location">
    <subcellularLocation>
        <location evidence="1">Cell outer membrane</location>
    </subcellularLocation>
</comment>
<dbReference type="PANTHER" id="PTHR30329:SF21">
    <property type="entry name" value="LIPOPROTEIN YIAD-RELATED"/>
    <property type="match status" value="1"/>
</dbReference>
<evidence type="ECO:0000256" key="2">
    <source>
        <dbReference type="ARBA" id="ARBA00023136"/>
    </source>
</evidence>
<dbReference type="CDD" id="cd07185">
    <property type="entry name" value="OmpA_C-like"/>
    <property type="match status" value="1"/>
</dbReference>
<feature type="domain" description="OmpA-like" evidence="5">
    <location>
        <begin position="232"/>
        <end position="346"/>
    </location>
</feature>
<keyword evidence="7" id="KW-1185">Reference proteome</keyword>
<dbReference type="PROSITE" id="PS51123">
    <property type="entry name" value="OMPA_2"/>
    <property type="match status" value="1"/>
</dbReference>
<dbReference type="InterPro" id="IPR050330">
    <property type="entry name" value="Bact_OuterMem_StrucFunc"/>
</dbReference>
<dbReference type="RefSeq" id="WP_242935662.1">
    <property type="nucleotide sequence ID" value="NZ_CP094326.1"/>
</dbReference>
<evidence type="ECO:0000256" key="1">
    <source>
        <dbReference type="ARBA" id="ARBA00004442"/>
    </source>
</evidence>
<dbReference type="InterPro" id="IPR006664">
    <property type="entry name" value="OMP_bac"/>
</dbReference>
<dbReference type="PANTHER" id="PTHR30329">
    <property type="entry name" value="STATOR ELEMENT OF FLAGELLAR MOTOR COMPLEX"/>
    <property type="match status" value="1"/>
</dbReference>
<dbReference type="SUPFAM" id="SSF103088">
    <property type="entry name" value="OmpA-like"/>
    <property type="match status" value="1"/>
</dbReference>
<proteinExistence type="predicted"/>
<protein>
    <submittedName>
        <fullName evidence="6">OmpA family protein</fullName>
    </submittedName>
</protein>
<organism evidence="6 7">
    <name type="scientific">Zhouia spongiae</name>
    <dbReference type="NCBI Taxonomy" id="2202721"/>
    <lineage>
        <taxon>Bacteria</taxon>
        <taxon>Pseudomonadati</taxon>
        <taxon>Bacteroidota</taxon>
        <taxon>Flavobacteriia</taxon>
        <taxon>Flavobacteriales</taxon>
        <taxon>Flavobacteriaceae</taxon>
        <taxon>Zhouia</taxon>
    </lineage>
</organism>
<dbReference type="InterPro" id="IPR036737">
    <property type="entry name" value="OmpA-like_sf"/>
</dbReference>
<dbReference type="EMBL" id="CP094326">
    <property type="protein sequence ID" value="UNY97248.1"/>
    <property type="molecule type" value="Genomic_DNA"/>
</dbReference>
<accession>A0ABY3YJB0</accession>
<dbReference type="Gene3D" id="3.30.1330.60">
    <property type="entry name" value="OmpA-like domain"/>
    <property type="match status" value="1"/>
</dbReference>
<evidence type="ECO:0000256" key="3">
    <source>
        <dbReference type="ARBA" id="ARBA00023237"/>
    </source>
</evidence>
<dbReference type="PROSITE" id="PS51257">
    <property type="entry name" value="PROKAR_LIPOPROTEIN"/>
    <property type="match status" value="1"/>
</dbReference>
<dbReference type="InterPro" id="IPR006665">
    <property type="entry name" value="OmpA-like"/>
</dbReference>
<evidence type="ECO:0000313" key="6">
    <source>
        <dbReference type="EMBL" id="UNY97248.1"/>
    </source>
</evidence>
<dbReference type="Pfam" id="PF00691">
    <property type="entry name" value="OmpA"/>
    <property type="match status" value="1"/>
</dbReference>
<evidence type="ECO:0000259" key="5">
    <source>
        <dbReference type="PROSITE" id="PS51123"/>
    </source>
</evidence>
<reference evidence="6 7" key="1">
    <citation type="journal article" date="2018" name="Int. J. Syst. Evol. Microbiol.">
        <title>Zhouia spongiae sp. nov., isolated from a marine sponge.</title>
        <authorList>
            <person name="Zhuang L."/>
            <person name="Lin B."/>
            <person name="Qin F."/>
            <person name="Luo L."/>
        </authorList>
    </citation>
    <scope>NUCLEOTIDE SEQUENCE [LARGE SCALE GENOMIC DNA]</scope>
    <source>
        <strain evidence="6 7">HN-Y44</strain>
    </source>
</reference>
<name>A0ABY3YJB0_9FLAO</name>
<evidence type="ECO:0000256" key="4">
    <source>
        <dbReference type="PROSITE-ProRule" id="PRU00473"/>
    </source>
</evidence>
<sequence length="346" mass="38436">MKKLFTSLLVLSFVLACKNNTEKKDDVIKAPAATEIQNTDNTNSSSDIVEESNENGREQKFNIEDIPVSEADLGEFPFFSFPEGLTALNKPIQRKFDRLYFPIDGIMTPIEGKVWKTNVTDDDNSGDEWSLPYFIKSYEEVIKEVGGVKIFDGEITYEEYEKYHDNAEYLGEDGSIGYMGQKIKVYVIRQADGGDVYIQFTGDSAGGGLNILQKEPFKQTITILKSDKILKDLENTGKAILYINFDLDKSTLQAKGKDAVAEIAKALEDNESMNVAIHGYTDNSGNDAHNQQLSEARALTVLNALTGLGIDPSRLSSKGFGAQNPITENTTEEGRAKNRRVELIKL</sequence>